<feature type="binding site" evidence="8">
    <location>
        <begin position="28"/>
        <end position="33"/>
    </location>
    <ligand>
        <name>ATP</name>
        <dbReference type="ChEBI" id="CHEBI:30616"/>
    </ligand>
</feature>
<dbReference type="PANTHER" id="PTHR43033:SF1">
    <property type="entry name" value="TRNA(ILE)-LYSIDINE SYNTHASE-RELATED"/>
    <property type="match status" value="1"/>
</dbReference>
<dbReference type="GO" id="GO:0006400">
    <property type="term" value="P:tRNA modification"/>
    <property type="evidence" value="ECO:0007669"/>
    <property type="project" value="UniProtKB-UniRule"/>
</dbReference>
<evidence type="ECO:0000256" key="4">
    <source>
        <dbReference type="ARBA" id="ARBA00022694"/>
    </source>
</evidence>
<dbReference type="HAMAP" id="MF_01161">
    <property type="entry name" value="tRNA_Ile_lys_synt"/>
    <property type="match status" value="1"/>
</dbReference>
<comment type="subcellular location">
    <subcellularLocation>
        <location evidence="1 8">Cytoplasm</location>
    </subcellularLocation>
</comment>
<dbReference type="SMART" id="SM00977">
    <property type="entry name" value="TilS_C"/>
    <property type="match status" value="1"/>
</dbReference>
<dbReference type="EC" id="6.3.4.19" evidence="8"/>
<evidence type="ECO:0000313" key="11">
    <source>
        <dbReference type="Proteomes" id="UP000236731"/>
    </source>
</evidence>
<evidence type="ECO:0000259" key="9">
    <source>
        <dbReference type="SMART" id="SM00977"/>
    </source>
</evidence>
<keyword evidence="5 8" id="KW-0547">Nucleotide-binding</keyword>
<proteinExistence type="inferred from homology"/>
<dbReference type="NCBIfam" id="TIGR02432">
    <property type="entry name" value="lysidine_TilS_N"/>
    <property type="match status" value="1"/>
</dbReference>
<evidence type="ECO:0000256" key="7">
    <source>
        <dbReference type="ARBA" id="ARBA00048539"/>
    </source>
</evidence>
<dbReference type="SUPFAM" id="SSF56037">
    <property type="entry name" value="PheT/TilS domain"/>
    <property type="match status" value="1"/>
</dbReference>
<evidence type="ECO:0000256" key="1">
    <source>
        <dbReference type="ARBA" id="ARBA00004496"/>
    </source>
</evidence>
<comment type="similarity">
    <text evidence="8">Belongs to the tRNA(Ile)-lysidine synthase family.</text>
</comment>
<dbReference type="SUPFAM" id="SSF52402">
    <property type="entry name" value="Adenine nucleotide alpha hydrolases-like"/>
    <property type="match status" value="1"/>
</dbReference>
<dbReference type="GO" id="GO:0005524">
    <property type="term" value="F:ATP binding"/>
    <property type="evidence" value="ECO:0007669"/>
    <property type="project" value="UniProtKB-UniRule"/>
</dbReference>
<dbReference type="Proteomes" id="UP000236731">
    <property type="component" value="Unassembled WGS sequence"/>
</dbReference>
<dbReference type="InterPro" id="IPR011063">
    <property type="entry name" value="TilS/TtcA_N"/>
</dbReference>
<evidence type="ECO:0000256" key="6">
    <source>
        <dbReference type="ARBA" id="ARBA00022840"/>
    </source>
</evidence>
<sequence length="441" mass="50984">MTVVDCLREFIAEKQLLSPQDRVLLAVSGGKDSMLMAYVFKAMGYDAIVAHCNFQLRGKESDLDEELVREFAETLQFPIFVNHFDTEAHASVHKISIQMAARELRYTWFEALRQQEGCAVIAIGQHANDQVETVLLNLTRTTGIQGLTGIKPKQGQVIRPLLELSAEQVRKAVEEYNIPFRDDQSNFSTKYARNKIRLEIIPKFEEIQPHFAEIMLQNIAHFEESYGFIQDHVSRLRDQLFTEQDGWIFLEKDQLKAHIPSAYLFFELLKPFGFLKSTLEDVLQVLDREMGQRFESPSHELLLDRNQLLIRRKKEAGAAQMTWHLSEDTLAWHDRVFSMRPEEVIGYSLGMDNVQVDAALLQFPLTIRTWQQGDYFVPLGMSGRKKVSDFFIGLKINRFEKEEIPLLINGNGEVIWIVGKRLDNRYRVTENTKKVLTLVCK</sequence>
<dbReference type="PANTHER" id="PTHR43033">
    <property type="entry name" value="TRNA(ILE)-LYSIDINE SYNTHASE-RELATED"/>
    <property type="match status" value="1"/>
</dbReference>
<dbReference type="NCBIfam" id="TIGR02433">
    <property type="entry name" value="lysidine_TilS_C"/>
    <property type="match status" value="1"/>
</dbReference>
<dbReference type="EMBL" id="FNUT01000001">
    <property type="protein sequence ID" value="SEF44130.1"/>
    <property type="molecule type" value="Genomic_DNA"/>
</dbReference>
<organism evidence="10 11">
    <name type="scientific">Sphingobacterium lactis</name>
    <dbReference type="NCBI Taxonomy" id="797291"/>
    <lineage>
        <taxon>Bacteria</taxon>
        <taxon>Pseudomonadati</taxon>
        <taxon>Bacteroidota</taxon>
        <taxon>Sphingobacteriia</taxon>
        <taxon>Sphingobacteriales</taxon>
        <taxon>Sphingobacteriaceae</taxon>
        <taxon>Sphingobacterium</taxon>
    </lineage>
</organism>
<keyword evidence="6 8" id="KW-0067">ATP-binding</keyword>
<accession>A0A1H5S0W6</accession>
<reference evidence="11" key="1">
    <citation type="submission" date="2016-10" db="EMBL/GenBank/DDBJ databases">
        <authorList>
            <person name="Varghese N."/>
            <person name="Submissions S."/>
        </authorList>
    </citation>
    <scope>NUCLEOTIDE SEQUENCE [LARGE SCALE GENOMIC DNA]</scope>
    <source>
        <strain evidence="11">DSM 22361</strain>
    </source>
</reference>
<evidence type="ECO:0000256" key="3">
    <source>
        <dbReference type="ARBA" id="ARBA00022598"/>
    </source>
</evidence>
<dbReference type="GO" id="GO:0005737">
    <property type="term" value="C:cytoplasm"/>
    <property type="evidence" value="ECO:0007669"/>
    <property type="project" value="UniProtKB-SubCell"/>
</dbReference>
<dbReference type="InterPro" id="IPR012795">
    <property type="entry name" value="tRNA_Ile_lys_synt_N"/>
</dbReference>
<dbReference type="GO" id="GO:0032267">
    <property type="term" value="F:tRNA(Ile)-lysidine synthase activity"/>
    <property type="evidence" value="ECO:0007669"/>
    <property type="project" value="UniProtKB-EC"/>
</dbReference>
<evidence type="ECO:0000256" key="5">
    <source>
        <dbReference type="ARBA" id="ARBA00022741"/>
    </source>
</evidence>
<keyword evidence="2 8" id="KW-0963">Cytoplasm</keyword>
<dbReference type="RefSeq" id="WP_103904801.1">
    <property type="nucleotide sequence ID" value="NZ_CP049246.1"/>
</dbReference>
<evidence type="ECO:0000256" key="8">
    <source>
        <dbReference type="HAMAP-Rule" id="MF_01161"/>
    </source>
</evidence>
<dbReference type="AlphaFoldDB" id="A0A1H5S0W6"/>
<dbReference type="OrthoDB" id="9807403at2"/>
<comment type="catalytic activity">
    <reaction evidence="7 8">
        <text>cytidine(34) in tRNA(Ile2) + L-lysine + ATP = lysidine(34) in tRNA(Ile2) + AMP + diphosphate + H(+)</text>
        <dbReference type="Rhea" id="RHEA:43744"/>
        <dbReference type="Rhea" id="RHEA-COMP:10625"/>
        <dbReference type="Rhea" id="RHEA-COMP:10670"/>
        <dbReference type="ChEBI" id="CHEBI:15378"/>
        <dbReference type="ChEBI" id="CHEBI:30616"/>
        <dbReference type="ChEBI" id="CHEBI:32551"/>
        <dbReference type="ChEBI" id="CHEBI:33019"/>
        <dbReference type="ChEBI" id="CHEBI:82748"/>
        <dbReference type="ChEBI" id="CHEBI:83665"/>
        <dbReference type="ChEBI" id="CHEBI:456215"/>
        <dbReference type="EC" id="6.3.4.19"/>
    </reaction>
</comment>
<keyword evidence="11" id="KW-1185">Reference proteome</keyword>
<keyword evidence="4 8" id="KW-0819">tRNA processing</keyword>
<dbReference type="InterPro" id="IPR012796">
    <property type="entry name" value="Lysidine-tRNA-synth_C"/>
</dbReference>
<dbReference type="InterPro" id="IPR012094">
    <property type="entry name" value="tRNA_Ile_lys_synt"/>
</dbReference>
<dbReference type="Pfam" id="PF11734">
    <property type="entry name" value="TilS_C"/>
    <property type="match status" value="1"/>
</dbReference>
<protein>
    <recommendedName>
        <fullName evidence="8">tRNA(Ile)-lysidine synthase</fullName>
        <ecNumber evidence="8">6.3.4.19</ecNumber>
    </recommendedName>
    <alternativeName>
        <fullName evidence="8">tRNA(Ile)-2-lysyl-cytidine synthase</fullName>
    </alternativeName>
    <alternativeName>
        <fullName evidence="8">tRNA(Ile)-lysidine synthetase</fullName>
    </alternativeName>
</protein>
<dbReference type="Pfam" id="PF01171">
    <property type="entry name" value="ATP_bind_3"/>
    <property type="match status" value="1"/>
</dbReference>
<name>A0A1H5S0W6_9SPHI</name>
<comment type="domain">
    <text evidence="8">The N-terminal region contains the highly conserved SGGXDS motif, predicted to be a P-loop motif involved in ATP binding.</text>
</comment>
<evidence type="ECO:0000313" key="10">
    <source>
        <dbReference type="EMBL" id="SEF44130.1"/>
    </source>
</evidence>
<evidence type="ECO:0000256" key="2">
    <source>
        <dbReference type="ARBA" id="ARBA00022490"/>
    </source>
</evidence>
<feature type="domain" description="Lysidine-tRNA(Ile) synthetase C-terminal" evidence="9">
    <location>
        <begin position="365"/>
        <end position="438"/>
    </location>
</feature>
<dbReference type="CDD" id="cd01992">
    <property type="entry name" value="TilS_N"/>
    <property type="match status" value="1"/>
</dbReference>
<dbReference type="InterPro" id="IPR014729">
    <property type="entry name" value="Rossmann-like_a/b/a_fold"/>
</dbReference>
<comment type="function">
    <text evidence="8">Ligates lysine onto the cytidine present at position 34 of the AUA codon-specific tRNA(Ile) that contains the anticodon CAU, in an ATP-dependent manner. Cytidine is converted to lysidine, thus changing the amino acid specificity of the tRNA from methionine to isoleucine.</text>
</comment>
<gene>
    <name evidence="8" type="primary">tilS</name>
    <name evidence="10" type="ORF">SAMN05421877_101129</name>
</gene>
<keyword evidence="3 8" id="KW-0436">Ligase</keyword>
<dbReference type="Gene3D" id="3.40.50.620">
    <property type="entry name" value="HUPs"/>
    <property type="match status" value="1"/>
</dbReference>